<reference evidence="2" key="1">
    <citation type="submission" date="2020-06" db="EMBL/GenBank/DDBJ databases">
        <authorList>
            <consortium name="Plant Systems Biology data submission"/>
        </authorList>
    </citation>
    <scope>NUCLEOTIDE SEQUENCE</scope>
    <source>
        <strain evidence="2">D6</strain>
    </source>
</reference>
<dbReference type="Proteomes" id="UP001153069">
    <property type="component" value="Unassembled WGS sequence"/>
</dbReference>
<keyword evidence="1" id="KW-0732">Signal</keyword>
<dbReference type="AlphaFoldDB" id="A0A9N8HNA9"/>
<proteinExistence type="predicted"/>
<evidence type="ECO:0000256" key="1">
    <source>
        <dbReference type="SAM" id="SignalP"/>
    </source>
</evidence>
<accession>A0A9N8HNA9</accession>
<evidence type="ECO:0000313" key="2">
    <source>
        <dbReference type="EMBL" id="CAB9518967.1"/>
    </source>
</evidence>
<protein>
    <submittedName>
        <fullName evidence="2">Uncharacterized protein</fullName>
    </submittedName>
</protein>
<dbReference type="EMBL" id="CAICTM010000976">
    <property type="protein sequence ID" value="CAB9518967.1"/>
    <property type="molecule type" value="Genomic_DNA"/>
</dbReference>
<organism evidence="2 3">
    <name type="scientific">Seminavis robusta</name>
    <dbReference type="NCBI Taxonomy" id="568900"/>
    <lineage>
        <taxon>Eukaryota</taxon>
        <taxon>Sar</taxon>
        <taxon>Stramenopiles</taxon>
        <taxon>Ochrophyta</taxon>
        <taxon>Bacillariophyta</taxon>
        <taxon>Bacillariophyceae</taxon>
        <taxon>Bacillariophycidae</taxon>
        <taxon>Naviculales</taxon>
        <taxon>Naviculaceae</taxon>
        <taxon>Seminavis</taxon>
    </lineage>
</organism>
<comment type="caution">
    <text evidence="2">The sequence shown here is derived from an EMBL/GenBank/DDBJ whole genome shotgun (WGS) entry which is preliminary data.</text>
</comment>
<name>A0A9N8HNA9_9STRA</name>
<gene>
    <name evidence="2" type="ORF">SEMRO_978_G227080.1</name>
</gene>
<sequence length="149" mass="16376">MTSSILSPLLVFLLALLSAIANEIPPVPQVDQVARVKEHRRGANGDLVPGEENLRKLLLQWHAIPGALEYEVCHNCHISDSGDVLEGNINFVPTSKTKAGRPVFVFPNAPLGKNSFHVRVSVEAGVWGPWSEQRNFVVDEPGQVQHDEL</sequence>
<feature type="chain" id="PRO_5040183931" evidence="1">
    <location>
        <begin position="22"/>
        <end position="149"/>
    </location>
</feature>
<feature type="signal peptide" evidence="1">
    <location>
        <begin position="1"/>
        <end position="21"/>
    </location>
</feature>
<keyword evidence="3" id="KW-1185">Reference proteome</keyword>
<evidence type="ECO:0000313" key="3">
    <source>
        <dbReference type="Proteomes" id="UP001153069"/>
    </source>
</evidence>